<organism evidence="8 9">
    <name type="scientific">Cylindrospermopsis raciborskii CENA303</name>
    <dbReference type="NCBI Taxonomy" id="1170769"/>
    <lineage>
        <taxon>Bacteria</taxon>
        <taxon>Bacillati</taxon>
        <taxon>Cyanobacteriota</taxon>
        <taxon>Cyanophyceae</taxon>
        <taxon>Nostocales</taxon>
        <taxon>Aphanizomenonaceae</taxon>
        <taxon>Cylindrospermopsis</taxon>
    </lineage>
</organism>
<feature type="coiled-coil region" evidence="5">
    <location>
        <begin position="861"/>
        <end position="900"/>
    </location>
</feature>
<dbReference type="GO" id="GO:0004386">
    <property type="term" value="F:helicase activity"/>
    <property type="evidence" value="ECO:0007669"/>
    <property type="project" value="UniProtKB-KW"/>
</dbReference>
<dbReference type="Proteomes" id="UP000192997">
    <property type="component" value="Unassembled WGS sequence"/>
</dbReference>
<evidence type="ECO:0000313" key="8">
    <source>
        <dbReference type="EMBL" id="OSO90963.1"/>
    </source>
</evidence>
<evidence type="ECO:0000313" key="9">
    <source>
        <dbReference type="Proteomes" id="UP000192997"/>
    </source>
</evidence>
<evidence type="ECO:0000256" key="3">
    <source>
        <dbReference type="ARBA" id="ARBA00022806"/>
    </source>
</evidence>
<dbReference type="CDD" id="cd18011">
    <property type="entry name" value="DEXDc_RapA"/>
    <property type="match status" value="1"/>
</dbReference>
<dbReference type="CDD" id="cd18793">
    <property type="entry name" value="SF2_C_SNF"/>
    <property type="match status" value="1"/>
</dbReference>
<dbReference type="SMART" id="SM00487">
    <property type="entry name" value="DEXDc"/>
    <property type="match status" value="1"/>
</dbReference>
<dbReference type="InterPro" id="IPR001650">
    <property type="entry name" value="Helicase_C-like"/>
</dbReference>
<feature type="domain" description="Helicase C-terminal" evidence="7">
    <location>
        <begin position="431"/>
        <end position="597"/>
    </location>
</feature>
<feature type="domain" description="Helicase ATP-binding" evidence="6">
    <location>
        <begin position="116"/>
        <end position="289"/>
    </location>
</feature>
<evidence type="ECO:0000256" key="5">
    <source>
        <dbReference type="SAM" id="Coils"/>
    </source>
</evidence>
<reference evidence="9" key="1">
    <citation type="submission" date="2017-04" db="EMBL/GenBank/DDBJ databases">
        <authorList>
            <person name="Abreu V.A."/>
            <person name="Popin R.V."/>
            <person name="Rigonato J."/>
            <person name="Andreote A.P."/>
            <person name="Schaker P.C."/>
            <person name="Hoff-Risseti C."/>
            <person name="Alvarenga D.O."/>
            <person name="Varani A.M."/>
            <person name="Fiore M.F."/>
        </authorList>
    </citation>
    <scope>NUCLEOTIDE SEQUENCE [LARGE SCALE GENOMIC DNA]</scope>
    <source>
        <strain evidence="9">CENA303</strain>
    </source>
</reference>
<dbReference type="RefSeq" id="WP_085728215.1">
    <property type="nucleotide sequence ID" value="NZ_NBYN01000042.1"/>
</dbReference>
<sequence>MTIEVAPGARILCRDAEWLVKSVSLTSDGDKVIEAVGVSEFLRGKRVQFLEELEEQLDILQPEETRLVQDPSPNYSNALLFVEANLKQVIPQDDKIYIANRGAMDTLKYQLYPTSLALKMPRQRILIADAVGLGKTLECGMLVSELILRERGRRILVVTTKSMISQFQKEFWLRFTIPLVPLDSFEIQRIKSIIPTNYNPFFFYDRTIISIDTLKQDREYSRFLDHSHWDIIIIDEAHNVAERGNNVSKRSKLADKLSILSDTLILLSATPHDGKSESFASLMNMLDPTAIANESEYTKDDIRNLYVRRFKKDVWQDLRENMLPEPNIKQVESMASREEERVFEVLNNLRLVGIDKNQKAGHLFKTTLLKSFLSSPQACKKTVDNRLRLLEKKREQLQGVSLSEVMEDIGELTVLAGCLDPILQDVSKFSKYQELLRLIKEDFNWQGDSNDRLVIFTSRLETLNFLCEQLAGDLRLGKDAICYLKGEGMTDMEQMKVVEKFGQEDDPVRVLVATEVAAEGINLHYLSHRLIHFDIPWSLMTVQQRNGRVDRYGQRQRPEIRYLITRCSLPEMDESNRIIKVLLKKNDQAIKNIGDPSIFLGKYDANQEDDYVSSHIEMGTSAERFEEILDGNAKKGGDLGIFSWMDESHFDEVFSEDDNPEFVGESTGTILSLFNSTFDFVVSALESNIVNIPNRQINDKSRFIELEMPEELKKRYERLPRELAPDNKTLLFLTDDRQVIMNEIAIARNQKGGWNKKQYLWELHPLVEWLKDRCLFHFPRHQAPVIQLHYGVDADESIFICFGSFSNRRGYPIINCQVSVIFKGNKFSRIEVFAETVKRLRLGEKISNTGSVELESLLPLREEAIKRTKRYLSKMRQEEQEKLNVKLGEEKRRLEGLRDNHLNQLQLWLEKTEGEKIKQQGEKRRGEIDKMFESYEEWVKSSMTTESEPYIKLVAVLRG</sequence>
<dbReference type="Gene3D" id="3.40.50.300">
    <property type="entry name" value="P-loop containing nucleotide triphosphate hydrolases"/>
    <property type="match status" value="1"/>
</dbReference>
<dbReference type="InterPro" id="IPR038718">
    <property type="entry name" value="SNF2-like_sf"/>
</dbReference>
<dbReference type="PROSITE" id="PS51192">
    <property type="entry name" value="HELICASE_ATP_BIND_1"/>
    <property type="match status" value="1"/>
</dbReference>
<evidence type="ECO:0000256" key="2">
    <source>
        <dbReference type="ARBA" id="ARBA00022801"/>
    </source>
</evidence>
<keyword evidence="2" id="KW-0378">Hydrolase</keyword>
<dbReference type="InterPro" id="IPR049730">
    <property type="entry name" value="SNF2/RAD54-like_C"/>
</dbReference>
<keyword evidence="4" id="KW-0067">ATP-binding</keyword>
<evidence type="ECO:0000259" key="7">
    <source>
        <dbReference type="PROSITE" id="PS51194"/>
    </source>
</evidence>
<dbReference type="PROSITE" id="PS51194">
    <property type="entry name" value="HELICASE_CTER"/>
    <property type="match status" value="1"/>
</dbReference>
<dbReference type="Pfam" id="PF00271">
    <property type="entry name" value="Helicase_C"/>
    <property type="match status" value="1"/>
</dbReference>
<keyword evidence="1" id="KW-0547">Nucleotide-binding</keyword>
<dbReference type="AlphaFoldDB" id="A0A1X4G7J2"/>
<accession>A0A1X4G7J2</accession>
<dbReference type="Pfam" id="PF00176">
    <property type="entry name" value="SNF2-rel_dom"/>
    <property type="match status" value="1"/>
</dbReference>
<dbReference type="InterPro" id="IPR027417">
    <property type="entry name" value="P-loop_NTPase"/>
</dbReference>
<comment type="caution">
    <text evidence="8">The sequence shown here is derived from an EMBL/GenBank/DDBJ whole genome shotgun (WGS) entry which is preliminary data.</text>
</comment>
<dbReference type="Gene3D" id="3.40.50.10810">
    <property type="entry name" value="Tandem AAA-ATPase domain"/>
    <property type="match status" value="1"/>
</dbReference>
<dbReference type="SMART" id="SM00490">
    <property type="entry name" value="HELICc"/>
    <property type="match status" value="1"/>
</dbReference>
<dbReference type="InterPro" id="IPR014001">
    <property type="entry name" value="Helicase_ATP-bd"/>
</dbReference>
<gene>
    <name evidence="8" type="ORF">B7O87_09210</name>
</gene>
<dbReference type="EMBL" id="NBYN01000042">
    <property type="protein sequence ID" value="OSO90963.1"/>
    <property type="molecule type" value="Genomic_DNA"/>
</dbReference>
<keyword evidence="3 8" id="KW-0347">Helicase</keyword>
<dbReference type="SUPFAM" id="SSF52540">
    <property type="entry name" value="P-loop containing nucleoside triphosphate hydrolases"/>
    <property type="match status" value="1"/>
</dbReference>
<proteinExistence type="predicted"/>
<dbReference type="PANTHER" id="PTHR45766:SF6">
    <property type="entry name" value="SWI_SNF-RELATED MATRIX-ASSOCIATED ACTIN-DEPENDENT REGULATOR OF CHROMATIN SUBFAMILY A-LIKE PROTEIN 1"/>
    <property type="match status" value="1"/>
</dbReference>
<protein>
    <submittedName>
        <fullName evidence="8">Helicase</fullName>
    </submittedName>
</protein>
<evidence type="ECO:0000259" key="6">
    <source>
        <dbReference type="PROSITE" id="PS51192"/>
    </source>
</evidence>
<dbReference type="GO" id="GO:0016787">
    <property type="term" value="F:hydrolase activity"/>
    <property type="evidence" value="ECO:0007669"/>
    <property type="project" value="UniProtKB-KW"/>
</dbReference>
<evidence type="ECO:0000256" key="1">
    <source>
        <dbReference type="ARBA" id="ARBA00022741"/>
    </source>
</evidence>
<name>A0A1X4G7J2_9CYAN</name>
<keyword evidence="5" id="KW-0175">Coiled coil</keyword>
<evidence type="ECO:0000256" key="4">
    <source>
        <dbReference type="ARBA" id="ARBA00022840"/>
    </source>
</evidence>
<dbReference type="PANTHER" id="PTHR45766">
    <property type="entry name" value="DNA ANNEALING HELICASE AND ENDONUCLEASE ZRANB3 FAMILY MEMBER"/>
    <property type="match status" value="1"/>
</dbReference>
<dbReference type="InterPro" id="IPR000330">
    <property type="entry name" value="SNF2_N"/>
</dbReference>
<dbReference type="InterPro" id="IPR057342">
    <property type="entry name" value="DEXDc_RapA"/>
</dbReference>
<dbReference type="GO" id="GO:0005524">
    <property type="term" value="F:ATP binding"/>
    <property type="evidence" value="ECO:0007669"/>
    <property type="project" value="UniProtKB-KW"/>
</dbReference>